<sequence length="119" mass="13636">MSIDAVTKEASEWVFRKYPDLTKPGGPCDSQIKIEKCYRDLSHYLRLINYCLVVGSTAPLDDWGITGQREVYRALNLPTAPYVSALQYTRNRACSPRDMSPQALAEFWVYLDYLIDSFS</sequence>
<comment type="caution">
    <text evidence="14">The sequence shown here is derived from an EMBL/GenBank/DDBJ whole genome shotgun (WGS) entry which is preliminary data.</text>
</comment>
<evidence type="ECO:0000313" key="14">
    <source>
        <dbReference type="EMBL" id="RQH25848.1"/>
    </source>
</evidence>
<keyword evidence="9 13" id="KW-0793">Thylakoid</keyword>
<dbReference type="InterPro" id="IPR009050">
    <property type="entry name" value="Globin-like_sf"/>
</dbReference>
<dbReference type="GO" id="GO:0015979">
    <property type="term" value="P:photosynthesis"/>
    <property type="evidence" value="ECO:0007669"/>
    <property type="project" value="UniProtKB-KW"/>
</dbReference>
<dbReference type="PANTHER" id="PTHR34011:SF4">
    <property type="entry name" value="C-PHYCOCYANIN ALPHA SUBUNIT"/>
    <property type="match status" value="1"/>
</dbReference>
<name>A0A3N6NC94_9CYAN</name>
<evidence type="ECO:0000256" key="4">
    <source>
        <dbReference type="ARBA" id="ARBA00022531"/>
    </source>
</evidence>
<dbReference type="PANTHER" id="PTHR34011">
    <property type="entry name" value="PHYCOBILISOME 32.1 KDA LINKER POLYPEPTIDE, PHYCOCYANIN-ASSOCIATED, ROD 2-RELATED"/>
    <property type="match status" value="1"/>
</dbReference>
<dbReference type="GO" id="GO:0031676">
    <property type="term" value="C:plasma membrane-derived thylakoid membrane"/>
    <property type="evidence" value="ECO:0007669"/>
    <property type="project" value="UniProtKB-SubCell"/>
</dbReference>
<evidence type="ECO:0000256" key="7">
    <source>
        <dbReference type="ARBA" id="ARBA00022982"/>
    </source>
</evidence>
<dbReference type="Gene3D" id="1.10.490.20">
    <property type="entry name" value="Phycocyanins"/>
    <property type="match status" value="1"/>
</dbReference>
<keyword evidence="15" id="KW-1185">Reference proteome</keyword>
<evidence type="ECO:0000256" key="2">
    <source>
        <dbReference type="ARBA" id="ARBA00008182"/>
    </source>
</evidence>
<protein>
    <submittedName>
        <fullName evidence="14">Bleomycin hydrolase</fullName>
    </submittedName>
</protein>
<dbReference type="OrthoDB" id="466183at2"/>
<dbReference type="GO" id="GO:0030089">
    <property type="term" value="C:phycobilisome"/>
    <property type="evidence" value="ECO:0007669"/>
    <property type="project" value="UniProtKB-KW"/>
</dbReference>
<keyword evidence="4 13" id="KW-0602">Photosynthesis</keyword>
<keyword evidence="8 13" id="KW-0157">Chromophore</keyword>
<dbReference type="Pfam" id="PF00502">
    <property type="entry name" value="Phycobilisome"/>
    <property type="match status" value="1"/>
</dbReference>
<dbReference type="AlphaFoldDB" id="A0A3N6NC94"/>
<evidence type="ECO:0000256" key="1">
    <source>
        <dbReference type="ARBA" id="ARBA00004445"/>
    </source>
</evidence>
<reference evidence="14 15" key="1">
    <citation type="journal article" date="2018" name="ACS Chem. Biol.">
        <title>Ketoreductase domain dysfunction expands chemodiversity: malyngamide biosynthesis in the cyanobacterium Okeania hirsuta.</title>
        <authorList>
            <person name="Moss N.A."/>
            <person name="Leao T."/>
            <person name="Rankin M."/>
            <person name="McCullough T.M."/>
            <person name="Qu P."/>
            <person name="Korobeynikov A."/>
            <person name="Smith J.L."/>
            <person name="Gerwick L."/>
            <person name="Gerwick W.H."/>
        </authorList>
    </citation>
    <scope>NUCLEOTIDE SEQUENCE [LARGE SCALE GENOMIC DNA]</scope>
    <source>
        <strain evidence="14 15">PAB10Feb10-1</strain>
    </source>
</reference>
<proteinExistence type="inferred from homology"/>
<evidence type="ECO:0000256" key="6">
    <source>
        <dbReference type="ARBA" id="ARBA00022738"/>
    </source>
</evidence>
<dbReference type="GO" id="GO:0016787">
    <property type="term" value="F:hydrolase activity"/>
    <property type="evidence" value="ECO:0007669"/>
    <property type="project" value="UniProtKB-KW"/>
</dbReference>
<dbReference type="InterPro" id="IPR038719">
    <property type="entry name" value="Phycobilisome_asu/bsu_sf"/>
</dbReference>
<keyword evidence="10 13" id="KW-0472">Membrane</keyword>
<dbReference type="InterPro" id="IPR012128">
    <property type="entry name" value="Phycobilisome_asu/bsu"/>
</dbReference>
<keyword evidence="7 13" id="KW-0249">Electron transport</keyword>
<keyword evidence="3 13" id="KW-0813">Transport</keyword>
<evidence type="ECO:0000256" key="12">
    <source>
        <dbReference type="PIRSR" id="PIRSR000081-1"/>
    </source>
</evidence>
<dbReference type="Proteomes" id="UP000269154">
    <property type="component" value="Unassembled WGS sequence"/>
</dbReference>
<evidence type="ECO:0000256" key="13">
    <source>
        <dbReference type="RuleBase" id="RU004438"/>
    </source>
</evidence>
<keyword evidence="14" id="KW-0378">Hydrolase</keyword>
<dbReference type="PIRSF" id="PIRSF000081">
    <property type="entry name" value="Phycocyanin"/>
    <property type="match status" value="1"/>
</dbReference>
<evidence type="ECO:0000256" key="8">
    <source>
        <dbReference type="ARBA" id="ARBA00022991"/>
    </source>
</evidence>
<evidence type="ECO:0000256" key="5">
    <source>
        <dbReference type="ARBA" id="ARBA00022549"/>
    </source>
</evidence>
<evidence type="ECO:0000256" key="9">
    <source>
        <dbReference type="ARBA" id="ARBA00023078"/>
    </source>
</evidence>
<keyword evidence="5" id="KW-0042">Antenna complex</keyword>
<evidence type="ECO:0000313" key="15">
    <source>
        <dbReference type="Proteomes" id="UP000269154"/>
    </source>
</evidence>
<evidence type="ECO:0000256" key="10">
    <source>
        <dbReference type="ARBA" id="ARBA00023136"/>
    </source>
</evidence>
<keyword evidence="6 13" id="KW-0605">Phycobilisome</keyword>
<organism evidence="14 15">
    <name type="scientific">Okeania hirsuta</name>
    <dbReference type="NCBI Taxonomy" id="1458930"/>
    <lineage>
        <taxon>Bacteria</taxon>
        <taxon>Bacillati</taxon>
        <taxon>Cyanobacteriota</taxon>
        <taxon>Cyanophyceae</taxon>
        <taxon>Oscillatoriophycideae</taxon>
        <taxon>Oscillatoriales</taxon>
        <taxon>Microcoleaceae</taxon>
        <taxon>Okeania</taxon>
    </lineage>
</organism>
<comment type="similarity">
    <text evidence="2 13">Belongs to the phycobiliprotein family.</text>
</comment>
<evidence type="ECO:0000256" key="3">
    <source>
        <dbReference type="ARBA" id="ARBA00022448"/>
    </source>
</evidence>
<feature type="binding site" evidence="12">
    <location>
        <position position="37"/>
    </location>
    <ligand>
        <name>(2R,3E)-phycocyanobilin</name>
        <dbReference type="ChEBI" id="CHEBI:85275"/>
        <label>1</label>
    </ligand>
</feature>
<dbReference type="SUPFAM" id="SSF46458">
    <property type="entry name" value="Globin-like"/>
    <property type="match status" value="1"/>
</dbReference>
<accession>A0A3N6NC94</accession>
<comment type="subcellular location">
    <subcellularLocation>
        <location evidence="1 13">Cellular thylakoid membrane</location>
        <topology evidence="1 13">Peripheral membrane protein</topology>
        <orientation evidence="1 13">Cytoplasmic side</orientation>
    </subcellularLocation>
</comment>
<keyword evidence="11 13" id="KW-0089">Bile pigment</keyword>
<dbReference type="EMBL" id="RCBY01000295">
    <property type="protein sequence ID" value="RQH25848.1"/>
    <property type="molecule type" value="Genomic_DNA"/>
</dbReference>
<gene>
    <name evidence="14" type="ORF">D5R40_29015</name>
</gene>
<evidence type="ECO:0000256" key="11">
    <source>
        <dbReference type="ARBA" id="ARBA00023307"/>
    </source>
</evidence>